<keyword evidence="3" id="KW-0233">DNA recombination</keyword>
<name>A0A4R6KC31_9ACTN</name>
<dbReference type="Gene3D" id="1.10.443.10">
    <property type="entry name" value="Intergrase catalytic core"/>
    <property type="match status" value="1"/>
</dbReference>
<keyword evidence="2" id="KW-0238">DNA-binding</keyword>
<dbReference type="PANTHER" id="PTHR30349">
    <property type="entry name" value="PHAGE INTEGRASE-RELATED"/>
    <property type="match status" value="1"/>
</dbReference>
<dbReference type="SUPFAM" id="SSF56349">
    <property type="entry name" value="DNA breaking-rejoining enzymes"/>
    <property type="match status" value="1"/>
</dbReference>
<sequence>MAVLDQYAGDLARADLTTQARRTYLSRVRMYLAWLADATVDGNPLTDPAAATWAARDYKTYLYGTLKRAPATVNGALAAVSDLAIRRGLGKLDGDQVARVDLPARRAPRALVGRDDLRWQRAAQSAPPRERAVAALMRLAGTRIAETVGLDLNDLPTTQRRRRLRIRGKGRKQRSIPVHTELGTTLDAWLAERPNWPGSDTNPALFLNRSGGRLSTRAADTIIARIARAAGLADHVTPHVLRHTFGTDLVRAGTDLVTVAELLGHASLDSTRVYTLPTEDDLDAAVARLTVDR</sequence>
<comment type="similarity">
    <text evidence="1">Belongs to the 'phage' integrase family.</text>
</comment>
<dbReference type="Proteomes" id="UP000295388">
    <property type="component" value="Unassembled WGS sequence"/>
</dbReference>
<dbReference type="PROSITE" id="PS51898">
    <property type="entry name" value="TYR_RECOMBINASE"/>
    <property type="match status" value="1"/>
</dbReference>
<feature type="domain" description="Tyr recombinase" evidence="4">
    <location>
        <begin position="106"/>
        <end position="287"/>
    </location>
</feature>
<dbReference type="EMBL" id="SNWQ01000008">
    <property type="protein sequence ID" value="TDO47739.1"/>
    <property type="molecule type" value="Genomic_DNA"/>
</dbReference>
<dbReference type="GO" id="GO:0015074">
    <property type="term" value="P:DNA integration"/>
    <property type="evidence" value="ECO:0007669"/>
    <property type="project" value="InterPro"/>
</dbReference>
<evidence type="ECO:0000259" key="4">
    <source>
        <dbReference type="PROSITE" id="PS51898"/>
    </source>
</evidence>
<dbReference type="AlphaFoldDB" id="A0A4R6KC31"/>
<evidence type="ECO:0000256" key="1">
    <source>
        <dbReference type="ARBA" id="ARBA00008857"/>
    </source>
</evidence>
<reference evidence="5 6" key="1">
    <citation type="submission" date="2019-03" db="EMBL/GenBank/DDBJ databases">
        <title>Genomic Encyclopedia of Type Strains, Phase III (KMG-III): the genomes of soil and plant-associated and newly described type strains.</title>
        <authorList>
            <person name="Whitman W."/>
        </authorList>
    </citation>
    <scope>NUCLEOTIDE SEQUENCE [LARGE SCALE GENOMIC DNA]</scope>
    <source>
        <strain evidence="5 6">VKM Ac-2527</strain>
    </source>
</reference>
<accession>A0A4R6KC31</accession>
<evidence type="ECO:0000313" key="5">
    <source>
        <dbReference type="EMBL" id="TDO47739.1"/>
    </source>
</evidence>
<dbReference type="GO" id="GO:0006310">
    <property type="term" value="P:DNA recombination"/>
    <property type="evidence" value="ECO:0007669"/>
    <property type="project" value="UniProtKB-KW"/>
</dbReference>
<dbReference type="InterPro" id="IPR011010">
    <property type="entry name" value="DNA_brk_join_enz"/>
</dbReference>
<dbReference type="InterPro" id="IPR050090">
    <property type="entry name" value="Tyrosine_recombinase_XerCD"/>
</dbReference>
<dbReference type="InterPro" id="IPR002104">
    <property type="entry name" value="Integrase_catalytic"/>
</dbReference>
<evidence type="ECO:0000313" key="6">
    <source>
        <dbReference type="Proteomes" id="UP000295388"/>
    </source>
</evidence>
<dbReference type="InterPro" id="IPR013762">
    <property type="entry name" value="Integrase-like_cat_sf"/>
</dbReference>
<dbReference type="PANTHER" id="PTHR30349:SF41">
    <property type="entry name" value="INTEGRASE_RECOMBINASE PROTEIN MJ0367-RELATED"/>
    <property type="match status" value="1"/>
</dbReference>
<proteinExistence type="inferred from homology"/>
<protein>
    <submittedName>
        <fullName evidence="5">Integrase/recombinase XerC</fullName>
    </submittedName>
</protein>
<dbReference type="Pfam" id="PF00589">
    <property type="entry name" value="Phage_integrase"/>
    <property type="match status" value="1"/>
</dbReference>
<evidence type="ECO:0000256" key="3">
    <source>
        <dbReference type="ARBA" id="ARBA00023172"/>
    </source>
</evidence>
<evidence type="ECO:0000256" key="2">
    <source>
        <dbReference type="ARBA" id="ARBA00023125"/>
    </source>
</evidence>
<comment type="caution">
    <text evidence="5">The sequence shown here is derived from an EMBL/GenBank/DDBJ whole genome shotgun (WGS) entry which is preliminary data.</text>
</comment>
<organism evidence="5 6">
    <name type="scientific">Kribbella caucasensis</name>
    <dbReference type="NCBI Taxonomy" id="2512215"/>
    <lineage>
        <taxon>Bacteria</taxon>
        <taxon>Bacillati</taxon>
        <taxon>Actinomycetota</taxon>
        <taxon>Actinomycetes</taxon>
        <taxon>Propionibacteriales</taxon>
        <taxon>Kribbellaceae</taxon>
        <taxon>Kribbella</taxon>
    </lineage>
</organism>
<dbReference type="GO" id="GO:0003677">
    <property type="term" value="F:DNA binding"/>
    <property type="evidence" value="ECO:0007669"/>
    <property type="project" value="UniProtKB-KW"/>
</dbReference>
<gene>
    <name evidence="5" type="ORF">EV643_10845</name>
</gene>
<keyword evidence="6" id="KW-1185">Reference proteome</keyword>